<evidence type="ECO:0000313" key="12">
    <source>
        <dbReference type="EMBL" id="SVB23256.1"/>
    </source>
</evidence>
<evidence type="ECO:0000256" key="1">
    <source>
        <dbReference type="ARBA" id="ARBA00001974"/>
    </source>
</evidence>
<comment type="similarity">
    <text evidence="3">Belongs to the methylenetetrahydrofolate reductase family.</text>
</comment>
<comment type="cofactor">
    <cofactor evidence="1">
        <name>FAD</name>
        <dbReference type="ChEBI" id="CHEBI:57692"/>
    </cofactor>
</comment>
<dbReference type="AlphaFoldDB" id="A0A382CAZ3"/>
<dbReference type="NCBIfam" id="TIGR00676">
    <property type="entry name" value="fadh2"/>
    <property type="match status" value="1"/>
</dbReference>
<dbReference type="UniPathway" id="UPA00193"/>
<evidence type="ECO:0000256" key="2">
    <source>
        <dbReference type="ARBA" id="ARBA00004777"/>
    </source>
</evidence>
<dbReference type="InterPro" id="IPR004620">
    <property type="entry name" value="MTHF_reductase_bac"/>
</dbReference>
<name>A0A382CAZ3_9ZZZZ</name>
<evidence type="ECO:0000256" key="11">
    <source>
        <dbReference type="ARBA" id="ARBA00034529"/>
    </source>
</evidence>
<evidence type="ECO:0000256" key="6">
    <source>
        <dbReference type="ARBA" id="ARBA00022827"/>
    </source>
</evidence>
<accession>A0A382CAZ3</accession>
<evidence type="ECO:0000256" key="8">
    <source>
        <dbReference type="ARBA" id="ARBA00023027"/>
    </source>
</evidence>
<proteinExistence type="inferred from homology"/>
<dbReference type="EC" id="1.5.1.54" evidence="11"/>
<dbReference type="GO" id="GO:0005829">
    <property type="term" value="C:cytosol"/>
    <property type="evidence" value="ECO:0007669"/>
    <property type="project" value="InterPro"/>
</dbReference>
<dbReference type="InterPro" id="IPR029041">
    <property type="entry name" value="FAD-linked_oxidoreductase-like"/>
</dbReference>
<dbReference type="CDD" id="cd00537">
    <property type="entry name" value="MTHFR"/>
    <property type="match status" value="1"/>
</dbReference>
<sequence length="290" mass="32725">MNISYEFFPARTEQGKHNLLTTLSELDTTNPDFYSVTFGALGSGQDATIDTISEISSATDVSVAPHLTCVGSDIHQMTKLLDTYVNLGVTRVVVLRGDIPPAIRDIGDFHYANELVEFIKEQYNDHFTIHVAAYPEKHPQSKNVISDIEYFVNKIKAGADGAITQYFYNTDAYFRFVDEVQRLGVDVPIVPGIMPITNYDQFVLFSRNCEAEIPSWILSRLKHYRKDMDSLQKFGQDVVSEMCLKLKSGGVEDFHFYSMNRIEPVLSLAKNISQAGDKLLTEDFKVKVLN</sequence>
<keyword evidence="4" id="KW-0028">Amino-acid biosynthesis</keyword>
<evidence type="ECO:0000256" key="4">
    <source>
        <dbReference type="ARBA" id="ARBA00022605"/>
    </source>
</evidence>
<gene>
    <name evidence="12" type="ORF">METZ01_LOCUS176110</name>
</gene>
<keyword evidence="9" id="KW-0486">Methionine biosynthesis</keyword>
<dbReference type="GO" id="GO:0106312">
    <property type="term" value="F:methylenetetrahydrofolate reductase (NADH) activity"/>
    <property type="evidence" value="ECO:0007669"/>
    <property type="project" value="UniProtKB-EC"/>
</dbReference>
<dbReference type="GO" id="GO:0009086">
    <property type="term" value="P:methionine biosynthetic process"/>
    <property type="evidence" value="ECO:0007669"/>
    <property type="project" value="UniProtKB-KW"/>
</dbReference>
<comment type="pathway">
    <text evidence="2">One-carbon metabolism; tetrahydrofolate interconversion.</text>
</comment>
<evidence type="ECO:0000256" key="10">
    <source>
        <dbReference type="ARBA" id="ARBA00034478"/>
    </source>
</evidence>
<keyword evidence="5" id="KW-0285">Flavoprotein</keyword>
<evidence type="ECO:0000256" key="3">
    <source>
        <dbReference type="ARBA" id="ARBA00006743"/>
    </source>
</evidence>
<dbReference type="EMBL" id="UINC01033646">
    <property type="protein sequence ID" value="SVB23256.1"/>
    <property type="molecule type" value="Genomic_DNA"/>
</dbReference>
<dbReference type="Pfam" id="PF02219">
    <property type="entry name" value="MTHFR"/>
    <property type="match status" value="1"/>
</dbReference>
<keyword evidence="8" id="KW-0520">NAD</keyword>
<dbReference type="GO" id="GO:0071949">
    <property type="term" value="F:FAD binding"/>
    <property type="evidence" value="ECO:0007669"/>
    <property type="project" value="TreeGrafter"/>
</dbReference>
<dbReference type="PANTHER" id="PTHR45754">
    <property type="entry name" value="METHYLENETETRAHYDROFOLATE REDUCTASE"/>
    <property type="match status" value="1"/>
</dbReference>
<dbReference type="GO" id="GO:0035999">
    <property type="term" value="P:tetrahydrofolate interconversion"/>
    <property type="evidence" value="ECO:0007669"/>
    <property type="project" value="UniProtKB-UniPathway"/>
</dbReference>
<organism evidence="12">
    <name type="scientific">marine metagenome</name>
    <dbReference type="NCBI Taxonomy" id="408172"/>
    <lineage>
        <taxon>unclassified sequences</taxon>
        <taxon>metagenomes</taxon>
        <taxon>ecological metagenomes</taxon>
    </lineage>
</organism>
<evidence type="ECO:0000256" key="7">
    <source>
        <dbReference type="ARBA" id="ARBA00023002"/>
    </source>
</evidence>
<protein>
    <recommendedName>
        <fullName evidence="11">methylenetetrahydrofolate reductase (NADH)</fullName>
        <ecNumber evidence="11">1.5.1.54</ecNumber>
    </recommendedName>
</protein>
<comment type="pathway">
    <text evidence="10">Amino-acid biosynthesis; L-methionine biosynthesis via de novo pathway.</text>
</comment>
<dbReference type="PANTHER" id="PTHR45754:SF3">
    <property type="entry name" value="METHYLENETETRAHYDROFOLATE REDUCTASE (NADPH)"/>
    <property type="match status" value="1"/>
</dbReference>
<dbReference type="Gene3D" id="3.20.20.220">
    <property type="match status" value="1"/>
</dbReference>
<evidence type="ECO:0000256" key="5">
    <source>
        <dbReference type="ARBA" id="ARBA00022630"/>
    </source>
</evidence>
<dbReference type="InterPro" id="IPR003171">
    <property type="entry name" value="Mehydrof_redctse-like"/>
</dbReference>
<evidence type="ECO:0000256" key="9">
    <source>
        <dbReference type="ARBA" id="ARBA00023167"/>
    </source>
</evidence>
<keyword evidence="7" id="KW-0560">Oxidoreductase</keyword>
<reference evidence="12" key="1">
    <citation type="submission" date="2018-05" db="EMBL/GenBank/DDBJ databases">
        <authorList>
            <person name="Lanie J.A."/>
            <person name="Ng W.-L."/>
            <person name="Kazmierczak K.M."/>
            <person name="Andrzejewski T.M."/>
            <person name="Davidsen T.M."/>
            <person name="Wayne K.J."/>
            <person name="Tettelin H."/>
            <person name="Glass J.I."/>
            <person name="Rusch D."/>
            <person name="Podicherti R."/>
            <person name="Tsui H.-C.T."/>
            <person name="Winkler M.E."/>
        </authorList>
    </citation>
    <scope>NUCLEOTIDE SEQUENCE</scope>
</reference>
<dbReference type="SUPFAM" id="SSF51730">
    <property type="entry name" value="FAD-linked oxidoreductase"/>
    <property type="match status" value="1"/>
</dbReference>
<keyword evidence="6" id="KW-0274">FAD</keyword>